<dbReference type="RefSeq" id="WP_211742189.1">
    <property type="nucleotide sequence ID" value="NZ_JAGXBY010000004.1"/>
</dbReference>
<comment type="caution">
    <text evidence="1">The sequence shown here is derived from an EMBL/GenBank/DDBJ whole genome shotgun (WGS) entry which is preliminary data.</text>
</comment>
<organism evidence="1 2">
    <name type="scientific">Ornithinibacillus massiliensis</name>
    <dbReference type="NCBI Taxonomy" id="1944633"/>
    <lineage>
        <taxon>Bacteria</taxon>
        <taxon>Bacillati</taxon>
        <taxon>Bacillota</taxon>
        <taxon>Bacilli</taxon>
        <taxon>Bacillales</taxon>
        <taxon>Bacillaceae</taxon>
        <taxon>Ornithinibacillus</taxon>
    </lineage>
</organism>
<dbReference type="InterPro" id="IPR029044">
    <property type="entry name" value="Nucleotide-diphossugar_trans"/>
</dbReference>
<protein>
    <submittedName>
        <fullName evidence="1">Glycosyltransferase family protein</fullName>
    </submittedName>
</protein>
<reference evidence="1 2" key="1">
    <citation type="submission" date="2021-05" db="EMBL/GenBank/DDBJ databases">
        <title>Ornithinibacillus massiliensis sp. nov.</title>
        <authorList>
            <person name="Iwaza R."/>
            <person name="Lagier J.-C."/>
            <person name="Raoult D."/>
        </authorList>
    </citation>
    <scope>NUCLEOTIDE SEQUENCE [LARGE SCALE GENOMIC DNA]</scope>
    <source>
        <strain evidence="1 2">Marseille-P3601</strain>
    </source>
</reference>
<gene>
    <name evidence="1" type="ORF">KGF86_13495</name>
</gene>
<dbReference type="PANTHER" id="PTHR42866">
    <property type="entry name" value="3-DEOXY-MANNO-OCTULOSONATE CYTIDYLYLTRANSFERASE"/>
    <property type="match status" value="1"/>
</dbReference>
<dbReference type="EMBL" id="JAGXBY010000004">
    <property type="protein sequence ID" value="MBS3681217.1"/>
    <property type="molecule type" value="Genomic_DNA"/>
</dbReference>
<name>A0ABS5MGI9_9BACI</name>
<sequence length="237" mass="27273">MILAIIQARMGSTRLPGKVLKPILGKPIINYQVERVKQSKALNQVIIATSKNVKDDAIIYWCEANSIPYYRGDEADVLGRYYEAAKQFSASTIVRLTGDCPIIDSDVIDRVIIDYLKEGTSYCSNTIKRSFPRGMDTEVFSMDALERANYEAKSPLEREHVTTYIRNHFSTFNVFNNTDYSNHRWTVDTKEDFQLIKKIITELYPNNPLFTMEDVVRLLANNPDWMLINKDVKQKDG</sequence>
<evidence type="ECO:0000313" key="2">
    <source>
        <dbReference type="Proteomes" id="UP000681870"/>
    </source>
</evidence>
<evidence type="ECO:0000313" key="1">
    <source>
        <dbReference type="EMBL" id="MBS3681217.1"/>
    </source>
</evidence>
<dbReference type="InterPro" id="IPR003329">
    <property type="entry name" value="Cytidylyl_trans"/>
</dbReference>
<dbReference type="Proteomes" id="UP000681870">
    <property type="component" value="Unassembled WGS sequence"/>
</dbReference>
<proteinExistence type="predicted"/>
<dbReference type="SUPFAM" id="SSF53448">
    <property type="entry name" value="Nucleotide-diphospho-sugar transferases"/>
    <property type="match status" value="1"/>
</dbReference>
<dbReference type="PANTHER" id="PTHR42866:SF1">
    <property type="entry name" value="SPORE COAT POLYSACCHARIDE BIOSYNTHESIS PROTEIN SPSF"/>
    <property type="match status" value="1"/>
</dbReference>
<accession>A0ABS5MGI9</accession>
<dbReference type="CDD" id="cd02518">
    <property type="entry name" value="GT2_SpsF"/>
    <property type="match status" value="1"/>
</dbReference>
<dbReference type="Pfam" id="PF02348">
    <property type="entry name" value="CTP_transf_3"/>
    <property type="match status" value="1"/>
</dbReference>
<keyword evidence="2" id="KW-1185">Reference proteome</keyword>
<dbReference type="Gene3D" id="3.90.550.10">
    <property type="entry name" value="Spore Coat Polysaccharide Biosynthesis Protein SpsA, Chain A"/>
    <property type="match status" value="1"/>
</dbReference>